<gene>
    <name evidence="3" type="ORF">ACFPCY_38730</name>
</gene>
<keyword evidence="2" id="KW-0812">Transmembrane</keyword>
<sequence>MLATTLAATGGHHVGNNYWLVLAPILIGLALLVWVLLTRRASRKRVHPEDRRFQGGSSDRGPVKGGIIEGSPSQRTRRDAAVPEDYENRSQH</sequence>
<dbReference type="Proteomes" id="UP001595872">
    <property type="component" value="Unassembled WGS sequence"/>
</dbReference>
<dbReference type="RefSeq" id="WP_378264063.1">
    <property type="nucleotide sequence ID" value="NZ_JBHSIT010000016.1"/>
</dbReference>
<keyword evidence="2" id="KW-1133">Transmembrane helix</keyword>
<feature type="region of interest" description="Disordered" evidence="1">
    <location>
        <begin position="43"/>
        <end position="92"/>
    </location>
</feature>
<feature type="compositionally biased region" description="Basic and acidic residues" evidence="1">
    <location>
        <begin position="76"/>
        <end position="92"/>
    </location>
</feature>
<protein>
    <submittedName>
        <fullName evidence="3">Uncharacterized protein</fullName>
    </submittedName>
</protein>
<comment type="caution">
    <text evidence="3">The sequence shown here is derived from an EMBL/GenBank/DDBJ whole genome shotgun (WGS) entry which is preliminary data.</text>
</comment>
<proteinExistence type="predicted"/>
<feature type="transmembrane region" description="Helical" evidence="2">
    <location>
        <begin position="18"/>
        <end position="37"/>
    </location>
</feature>
<accession>A0ABV9UB07</accession>
<evidence type="ECO:0000256" key="1">
    <source>
        <dbReference type="SAM" id="MobiDB-lite"/>
    </source>
</evidence>
<evidence type="ECO:0000313" key="3">
    <source>
        <dbReference type="EMBL" id="MFC4913287.1"/>
    </source>
</evidence>
<evidence type="ECO:0000313" key="4">
    <source>
        <dbReference type="Proteomes" id="UP001595872"/>
    </source>
</evidence>
<evidence type="ECO:0000256" key="2">
    <source>
        <dbReference type="SAM" id="Phobius"/>
    </source>
</evidence>
<name>A0ABV9UB07_9ACTN</name>
<organism evidence="3 4">
    <name type="scientific">Actinomadura gamaensis</name>
    <dbReference type="NCBI Taxonomy" id="1763541"/>
    <lineage>
        <taxon>Bacteria</taxon>
        <taxon>Bacillati</taxon>
        <taxon>Actinomycetota</taxon>
        <taxon>Actinomycetes</taxon>
        <taxon>Streptosporangiales</taxon>
        <taxon>Thermomonosporaceae</taxon>
        <taxon>Actinomadura</taxon>
    </lineage>
</organism>
<keyword evidence="4" id="KW-1185">Reference proteome</keyword>
<reference evidence="4" key="1">
    <citation type="journal article" date="2019" name="Int. J. Syst. Evol. Microbiol.">
        <title>The Global Catalogue of Microorganisms (GCM) 10K type strain sequencing project: providing services to taxonomists for standard genome sequencing and annotation.</title>
        <authorList>
            <consortium name="The Broad Institute Genomics Platform"/>
            <consortium name="The Broad Institute Genome Sequencing Center for Infectious Disease"/>
            <person name="Wu L."/>
            <person name="Ma J."/>
        </authorList>
    </citation>
    <scope>NUCLEOTIDE SEQUENCE [LARGE SCALE GENOMIC DNA]</scope>
    <source>
        <strain evidence="4">KLKA75</strain>
    </source>
</reference>
<keyword evidence="2" id="KW-0472">Membrane</keyword>
<dbReference type="EMBL" id="JBHSIT010000016">
    <property type="protein sequence ID" value="MFC4913287.1"/>
    <property type="molecule type" value="Genomic_DNA"/>
</dbReference>